<dbReference type="AlphaFoldDB" id="D9WEH2"/>
<dbReference type="STRING" id="457427.SSOG_02925"/>
<keyword evidence="7" id="KW-1185">Reference proteome</keyword>
<evidence type="ECO:0000313" key="6">
    <source>
        <dbReference type="EMBL" id="EFL23211.1"/>
    </source>
</evidence>
<evidence type="ECO:0000259" key="5">
    <source>
        <dbReference type="Pfam" id="PF08545"/>
    </source>
</evidence>
<dbReference type="RefSeq" id="WP_009715030.1">
    <property type="nucleotide sequence ID" value="NZ_GG657754.1"/>
</dbReference>
<dbReference type="Pfam" id="PF08541">
    <property type="entry name" value="ACP_syn_III_C"/>
    <property type="match status" value="1"/>
</dbReference>
<dbReference type="HOGENOM" id="CLU_039592_2_0_11"/>
<dbReference type="CDD" id="cd00827">
    <property type="entry name" value="init_cond_enzymes"/>
    <property type="match status" value="1"/>
</dbReference>
<gene>
    <name evidence="6" type="ORF">SSOG_02925</name>
</gene>
<dbReference type="PANTHER" id="PTHR34069">
    <property type="entry name" value="3-OXOACYL-[ACYL-CARRIER-PROTEIN] SYNTHASE 3"/>
    <property type="match status" value="1"/>
</dbReference>
<dbReference type="OrthoDB" id="7055207at2"/>
<organism evidence="6 7">
    <name type="scientific">Streptomyces himastatinicus ATCC 53653</name>
    <dbReference type="NCBI Taxonomy" id="457427"/>
    <lineage>
        <taxon>Bacteria</taxon>
        <taxon>Bacillati</taxon>
        <taxon>Actinomycetota</taxon>
        <taxon>Actinomycetes</taxon>
        <taxon>Kitasatosporales</taxon>
        <taxon>Streptomycetaceae</taxon>
        <taxon>Streptomyces</taxon>
        <taxon>Streptomyces violaceusniger group</taxon>
    </lineage>
</organism>
<keyword evidence="3" id="KW-0012">Acyltransferase</keyword>
<evidence type="ECO:0000256" key="2">
    <source>
        <dbReference type="ARBA" id="ARBA00022679"/>
    </source>
</evidence>
<protein>
    <submittedName>
        <fullName evidence="6">Putative 3-oxoacyl-[acyl-carrier-protein] synthase 3 protein 3</fullName>
    </submittedName>
</protein>
<dbReference type="InterPro" id="IPR016039">
    <property type="entry name" value="Thiolase-like"/>
</dbReference>
<evidence type="ECO:0000259" key="4">
    <source>
        <dbReference type="Pfam" id="PF08541"/>
    </source>
</evidence>
<dbReference type="GO" id="GO:0006633">
    <property type="term" value="P:fatty acid biosynthetic process"/>
    <property type="evidence" value="ECO:0007669"/>
    <property type="project" value="InterPro"/>
</dbReference>
<dbReference type="SUPFAM" id="SSF53901">
    <property type="entry name" value="Thiolase-like"/>
    <property type="match status" value="1"/>
</dbReference>
<reference evidence="6 7" key="1">
    <citation type="submission" date="2009-02" db="EMBL/GenBank/DDBJ databases">
        <title>Annotation of Streptomyces hygroscopicus strain ATCC 53653.</title>
        <authorList>
            <consortium name="The Broad Institute Genome Sequencing Platform"/>
            <consortium name="Broad Institute Microbial Sequencing Center"/>
            <person name="Fischbach M."/>
            <person name="Godfrey P."/>
            <person name="Ward D."/>
            <person name="Young S."/>
            <person name="Zeng Q."/>
            <person name="Koehrsen M."/>
            <person name="Alvarado L."/>
            <person name="Berlin A.M."/>
            <person name="Bochicchio J."/>
            <person name="Borenstein D."/>
            <person name="Chapman S.B."/>
            <person name="Chen Z."/>
            <person name="Engels R."/>
            <person name="Freedman E."/>
            <person name="Gellesch M."/>
            <person name="Goldberg J."/>
            <person name="Griggs A."/>
            <person name="Gujja S."/>
            <person name="Heilman E.R."/>
            <person name="Heiman D.I."/>
            <person name="Hepburn T.A."/>
            <person name="Howarth C."/>
            <person name="Jen D."/>
            <person name="Larson L."/>
            <person name="Lewis B."/>
            <person name="Mehta T."/>
            <person name="Park D."/>
            <person name="Pearson M."/>
            <person name="Richards J."/>
            <person name="Roberts A."/>
            <person name="Saif S."/>
            <person name="Shea T.D."/>
            <person name="Shenoy N."/>
            <person name="Sisk P."/>
            <person name="Stolte C."/>
            <person name="Sykes S.N."/>
            <person name="Thomson T."/>
            <person name="Walk T."/>
            <person name="White J."/>
            <person name="Yandava C."/>
            <person name="Straight P."/>
            <person name="Clardy J."/>
            <person name="Hung D."/>
            <person name="Kolter R."/>
            <person name="Mekalanos J."/>
            <person name="Walker S."/>
            <person name="Walsh C.T."/>
            <person name="Wieland-Brown L.C."/>
            <person name="Haas B."/>
            <person name="Nusbaum C."/>
            <person name="Birren B."/>
        </authorList>
    </citation>
    <scope>NUCLEOTIDE SEQUENCE [LARGE SCALE GENOMIC DNA]</scope>
    <source>
        <strain evidence="6 7">ATCC 53653</strain>
    </source>
</reference>
<dbReference type="GO" id="GO:0004315">
    <property type="term" value="F:3-oxoacyl-[acyl-carrier-protein] synthase activity"/>
    <property type="evidence" value="ECO:0007669"/>
    <property type="project" value="InterPro"/>
</dbReference>
<keyword evidence="1" id="KW-0963">Cytoplasm</keyword>
<name>D9WEH2_9ACTN</name>
<dbReference type="Proteomes" id="UP000003963">
    <property type="component" value="Unassembled WGS sequence"/>
</dbReference>
<dbReference type="InterPro" id="IPR013747">
    <property type="entry name" value="ACP_syn_III_C"/>
</dbReference>
<evidence type="ECO:0000313" key="7">
    <source>
        <dbReference type="Proteomes" id="UP000003963"/>
    </source>
</evidence>
<dbReference type="PANTHER" id="PTHR34069:SF2">
    <property type="entry name" value="BETA-KETOACYL-[ACYL-CARRIER-PROTEIN] SYNTHASE III"/>
    <property type="match status" value="1"/>
</dbReference>
<proteinExistence type="predicted"/>
<dbReference type="Pfam" id="PF08545">
    <property type="entry name" value="ACP_syn_III"/>
    <property type="match status" value="1"/>
</dbReference>
<evidence type="ECO:0000256" key="3">
    <source>
        <dbReference type="ARBA" id="ARBA00023315"/>
    </source>
</evidence>
<sequence length="347" mass="36972">MRVDDVYISSVGVHLPEWVSVDDAEGIGDEQRAEFKAGGLTGTHVAGDTPAVDMAVAAARSAIERSTATTETLDGHIHGSVYYQVPEGAYAPGYILRELGTGNIASFDIQQGCNGMLGALQVAIGQLTGAAKSEHVLITTASNFSSPQFNRWKDFGTNSIYSDGAAAAVVNGTGGFARVRSLNSGTLHELEAWHRGQESLLPPRGGESNHFNLGERSQYFVDNVMELPRLFESFFKFDLGIINDSLVDAGLTASDITKVVTINVDNRMIEQALMRPLGIPSDRLCAEYGAKVGHSGGADMFITLEHLARTGGLEPGDNVLLTSQGPGWICSSAVLTVVEQPSWSDAR</sequence>
<feature type="domain" description="Beta-ketoacyl-[acyl-carrier-protein] synthase III C-terminal" evidence="4">
    <location>
        <begin position="248"/>
        <end position="336"/>
    </location>
</feature>
<evidence type="ECO:0000256" key="1">
    <source>
        <dbReference type="ARBA" id="ARBA00022490"/>
    </source>
</evidence>
<dbReference type="Gene3D" id="3.40.47.10">
    <property type="match status" value="2"/>
</dbReference>
<dbReference type="InterPro" id="IPR013751">
    <property type="entry name" value="ACP_syn_III_N"/>
</dbReference>
<dbReference type="EMBL" id="GG657754">
    <property type="protein sequence ID" value="EFL23211.1"/>
    <property type="molecule type" value="Genomic_DNA"/>
</dbReference>
<keyword evidence="2" id="KW-0808">Transferase</keyword>
<dbReference type="GO" id="GO:0044550">
    <property type="term" value="P:secondary metabolite biosynthetic process"/>
    <property type="evidence" value="ECO:0007669"/>
    <property type="project" value="TreeGrafter"/>
</dbReference>
<feature type="domain" description="Beta-ketoacyl-[acyl-carrier-protein] synthase III N-terminal" evidence="5">
    <location>
        <begin position="107"/>
        <end position="174"/>
    </location>
</feature>
<accession>D9WEH2</accession>